<dbReference type="InterPro" id="IPR027373">
    <property type="entry name" value="RHH_dom"/>
</dbReference>
<dbReference type="Pfam" id="PF13467">
    <property type="entry name" value="RHH_4"/>
    <property type="match status" value="1"/>
</dbReference>
<gene>
    <name evidence="2" type="ORF">GCM10007924_08440</name>
</gene>
<sequence>MDMHGFGKTEPAAIGGSELFMSKIASQTLINRNITLKNPETGESHRTSIRLEKVEWDALRIICRQTGMTLHQFCMQVERDPARTEHSRTSRIRSAILGYFLRVQSSVTEGSRGEAAR</sequence>
<comment type="caution">
    <text evidence="2">The sequence shown here is derived from an EMBL/GenBank/DDBJ whole genome shotgun (WGS) entry which is preliminary data.</text>
</comment>
<name>A0ABQ5U1K8_9PROT</name>
<reference evidence="2" key="1">
    <citation type="journal article" date="2014" name="Int. J. Syst. Evol. Microbiol.">
        <title>Complete genome of a new Firmicutes species belonging to the dominant human colonic microbiota ('Ruminococcus bicirculans') reveals two chromosomes and a selective capacity to utilize plant glucans.</title>
        <authorList>
            <consortium name="NISC Comparative Sequencing Program"/>
            <person name="Wegmann U."/>
            <person name="Louis P."/>
            <person name="Goesmann A."/>
            <person name="Henrissat B."/>
            <person name="Duncan S.H."/>
            <person name="Flint H.J."/>
        </authorList>
    </citation>
    <scope>NUCLEOTIDE SEQUENCE</scope>
    <source>
        <strain evidence="2">NBRC 103408</strain>
    </source>
</reference>
<dbReference type="InterPro" id="IPR038268">
    <property type="entry name" value="RHH_sf"/>
</dbReference>
<organism evidence="2 3">
    <name type="scientific">Sneathiella chinensis</name>
    <dbReference type="NCBI Taxonomy" id="349750"/>
    <lineage>
        <taxon>Bacteria</taxon>
        <taxon>Pseudomonadati</taxon>
        <taxon>Pseudomonadota</taxon>
        <taxon>Alphaproteobacteria</taxon>
        <taxon>Sneathiellales</taxon>
        <taxon>Sneathiellaceae</taxon>
        <taxon>Sneathiella</taxon>
    </lineage>
</organism>
<protein>
    <recommendedName>
        <fullName evidence="1">Ribbon-helix-helix domain-containing protein</fullName>
    </recommendedName>
</protein>
<evidence type="ECO:0000313" key="3">
    <source>
        <dbReference type="Proteomes" id="UP001161409"/>
    </source>
</evidence>
<evidence type="ECO:0000259" key="1">
    <source>
        <dbReference type="Pfam" id="PF13467"/>
    </source>
</evidence>
<keyword evidence="3" id="KW-1185">Reference proteome</keyword>
<dbReference type="RefSeq" id="WP_169559605.1">
    <property type="nucleotide sequence ID" value="NZ_VNWN01000002.1"/>
</dbReference>
<dbReference type="Proteomes" id="UP001161409">
    <property type="component" value="Unassembled WGS sequence"/>
</dbReference>
<feature type="domain" description="Ribbon-helix-helix" evidence="1">
    <location>
        <begin position="44"/>
        <end position="99"/>
    </location>
</feature>
<accession>A0ABQ5U1K8</accession>
<dbReference type="Gene3D" id="1.10.3990.20">
    <property type="entry name" value="protein bp1543"/>
    <property type="match status" value="1"/>
</dbReference>
<dbReference type="EMBL" id="BSNF01000001">
    <property type="protein sequence ID" value="GLQ05623.1"/>
    <property type="molecule type" value="Genomic_DNA"/>
</dbReference>
<reference evidence="2" key="2">
    <citation type="submission" date="2023-01" db="EMBL/GenBank/DDBJ databases">
        <title>Draft genome sequence of Sneathiella chinensis strain NBRC 103408.</title>
        <authorList>
            <person name="Sun Q."/>
            <person name="Mori K."/>
        </authorList>
    </citation>
    <scope>NUCLEOTIDE SEQUENCE</scope>
    <source>
        <strain evidence="2">NBRC 103408</strain>
    </source>
</reference>
<proteinExistence type="predicted"/>
<evidence type="ECO:0000313" key="2">
    <source>
        <dbReference type="EMBL" id="GLQ05623.1"/>
    </source>
</evidence>